<gene>
    <name evidence="4" type="primary">INT6</name>
    <name evidence="8" type="ORF">FA14DRAFT_159896</name>
</gene>
<evidence type="ECO:0000256" key="5">
    <source>
        <dbReference type="PIRNR" id="PIRNR016255"/>
    </source>
</evidence>
<dbReference type="CDD" id="cd21378">
    <property type="entry name" value="eIF3E"/>
    <property type="match status" value="1"/>
</dbReference>
<accession>A0A316VKW2</accession>
<dbReference type="OrthoDB" id="417252at2759"/>
<feature type="compositionally biased region" description="Low complexity" evidence="6">
    <location>
        <begin position="452"/>
        <end position="461"/>
    </location>
</feature>
<name>A0A316VKW2_9BASI</name>
<comment type="subunit">
    <text evidence="4 5">Component of the eukaryotic translation initiation factor 3 (eIF-3) complex.</text>
</comment>
<feature type="compositionally biased region" description="Gly residues" evidence="6">
    <location>
        <begin position="462"/>
        <end position="483"/>
    </location>
</feature>
<evidence type="ECO:0000256" key="1">
    <source>
        <dbReference type="ARBA" id="ARBA00022490"/>
    </source>
</evidence>
<dbReference type="PIRSF" id="PIRSF016255">
    <property type="entry name" value="eIF3e_su6"/>
    <property type="match status" value="1"/>
</dbReference>
<proteinExistence type="inferred from homology"/>
<evidence type="ECO:0000313" key="8">
    <source>
        <dbReference type="EMBL" id="PWN38242.1"/>
    </source>
</evidence>
<dbReference type="InterPro" id="IPR000717">
    <property type="entry name" value="PCI_dom"/>
</dbReference>
<dbReference type="GO" id="GO:0003743">
    <property type="term" value="F:translation initiation factor activity"/>
    <property type="evidence" value="ECO:0007669"/>
    <property type="project" value="UniProtKB-UniRule"/>
</dbReference>
<dbReference type="GO" id="GO:0001732">
    <property type="term" value="P:formation of cytoplasmic translation initiation complex"/>
    <property type="evidence" value="ECO:0007669"/>
    <property type="project" value="UniProtKB-UniRule"/>
</dbReference>
<feature type="region of interest" description="Disordered" evidence="6">
    <location>
        <begin position="448"/>
        <end position="514"/>
    </location>
</feature>
<dbReference type="InterPro" id="IPR036390">
    <property type="entry name" value="WH_DNA-bd_sf"/>
</dbReference>
<comment type="similarity">
    <text evidence="4 5">Belongs to the eIF-3 subunit E family.</text>
</comment>
<comment type="function">
    <text evidence="4">Component of the eukaryotic translation initiation factor 3 (eIF-3) complex, which is involved in protein synthesis of a specialized repertoire of mRNAs and, together with other initiation factors, stimulates binding of mRNA and methionyl-tRNAi to the 40S ribosome. The eIF-3 complex specifically targets and initiates translation of a subset of mRNAs involved in cell proliferation.</text>
</comment>
<keyword evidence="2 4" id="KW-0396">Initiation factor</keyword>
<feature type="compositionally biased region" description="Polar residues" evidence="6">
    <location>
        <begin position="490"/>
        <end position="502"/>
    </location>
</feature>
<dbReference type="GO" id="GO:0033290">
    <property type="term" value="C:eukaryotic 48S preinitiation complex"/>
    <property type="evidence" value="ECO:0007669"/>
    <property type="project" value="UniProtKB-UniRule"/>
</dbReference>
<dbReference type="SMART" id="SM00088">
    <property type="entry name" value="PINT"/>
    <property type="match status" value="1"/>
</dbReference>
<dbReference type="HAMAP" id="MF_03004">
    <property type="entry name" value="eIF3e"/>
    <property type="match status" value="1"/>
</dbReference>
<dbReference type="GO" id="GO:0016282">
    <property type="term" value="C:eukaryotic 43S preinitiation complex"/>
    <property type="evidence" value="ECO:0007669"/>
    <property type="project" value="UniProtKB-UniRule"/>
</dbReference>
<dbReference type="EMBL" id="KZ819602">
    <property type="protein sequence ID" value="PWN38242.1"/>
    <property type="molecule type" value="Genomic_DNA"/>
</dbReference>
<organism evidence="8 9">
    <name type="scientific">Meira miltonrushii</name>
    <dbReference type="NCBI Taxonomy" id="1280837"/>
    <lineage>
        <taxon>Eukaryota</taxon>
        <taxon>Fungi</taxon>
        <taxon>Dikarya</taxon>
        <taxon>Basidiomycota</taxon>
        <taxon>Ustilaginomycotina</taxon>
        <taxon>Exobasidiomycetes</taxon>
        <taxon>Exobasidiales</taxon>
        <taxon>Brachybasidiaceae</taxon>
        <taxon>Meira</taxon>
    </lineage>
</organism>
<dbReference type="FunCoup" id="A0A316VKW2">
    <property type="interactions" value="849"/>
</dbReference>
<evidence type="ECO:0000313" key="9">
    <source>
        <dbReference type="Proteomes" id="UP000245771"/>
    </source>
</evidence>
<dbReference type="Gene3D" id="1.25.40.570">
    <property type="match status" value="1"/>
</dbReference>
<dbReference type="STRING" id="1280837.A0A316VKW2"/>
<dbReference type="InterPro" id="IPR016650">
    <property type="entry name" value="eIF3e"/>
</dbReference>
<dbReference type="PROSITE" id="PS50250">
    <property type="entry name" value="PCI"/>
    <property type="match status" value="1"/>
</dbReference>
<feature type="domain" description="PCI" evidence="7">
    <location>
        <begin position="233"/>
        <end position="420"/>
    </location>
</feature>
<keyword evidence="3 4" id="KW-0648">Protein biosynthesis</keyword>
<keyword evidence="9" id="KW-1185">Reference proteome</keyword>
<evidence type="ECO:0000256" key="2">
    <source>
        <dbReference type="ARBA" id="ARBA00022540"/>
    </source>
</evidence>
<dbReference type="SMART" id="SM01186">
    <property type="entry name" value="eIF3_N"/>
    <property type="match status" value="1"/>
</dbReference>
<dbReference type="GO" id="GO:0071540">
    <property type="term" value="C:eukaryotic translation initiation factor 3 complex, eIF3e"/>
    <property type="evidence" value="ECO:0007669"/>
    <property type="project" value="UniProtKB-UniRule"/>
</dbReference>
<evidence type="ECO:0000259" key="7">
    <source>
        <dbReference type="PROSITE" id="PS50250"/>
    </source>
</evidence>
<comment type="subcellular location">
    <subcellularLocation>
        <location evidence="4 5">Cytoplasm</location>
    </subcellularLocation>
</comment>
<dbReference type="PANTHER" id="PTHR10317">
    <property type="entry name" value="EUKARYOTIC TRANSLATION INITIATION FACTOR 3 SUBUNIT E"/>
    <property type="match status" value="1"/>
</dbReference>
<evidence type="ECO:0000256" key="6">
    <source>
        <dbReference type="SAM" id="MobiDB-lite"/>
    </source>
</evidence>
<dbReference type="SUPFAM" id="SSF46785">
    <property type="entry name" value="Winged helix' DNA-binding domain"/>
    <property type="match status" value="1"/>
</dbReference>
<evidence type="ECO:0000256" key="3">
    <source>
        <dbReference type="ARBA" id="ARBA00022917"/>
    </source>
</evidence>
<reference evidence="8 9" key="1">
    <citation type="journal article" date="2018" name="Mol. Biol. Evol.">
        <title>Broad Genomic Sampling Reveals a Smut Pathogenic Ancestry of the Fungal Clade Ustilaginomycotina.</title>
        <authorList>
            <person name="Kijpornyongpan T."/>
            <person name="Mondo S.J."/>
            <person name="Barry K."/>
            <person name="Sandor L."/>
            <person name="Lee J."/>
            <person name="Lipzen A."/>
            <person name="Pangilinan J."/>
            <person name="LaButti K."/>
            <person name="Hainaut M."/>
            <person name="Henrissat B."/>
            <person name="Grigoriev I.V."/>
            <person name="Spatafora J.W."/>
            <person name="Aime M.C."/>
        </authorList>
    </citation>
    <scope>NUCLEOTIDE SEQUENCE [LARGE SCALE GENOMIC DNA]</scope>
    <source>
        <strain evidence="8 9">MCA 3882</strain>
    </source>
</reference>
<dbReference type="Pfam" id="PF01399">
    <property type="entry name" value="PCI"/>
    <property type="match status" value="1"/>
</dbReference>
<sequence length="514" mass="57381">MADTDLTSTILKYTDRHLGFPLLSHLANLESFKQDDVNKAMYELAKGTSMVDFALQLHQQAYPGQAAPADLENKRQKILAENERLAKDTEAVLNVIEDPTVANSLKQDKAQNLHWLEENYKLTLDQIKALYEYGYFHYNAGNYGDASSYLYHFRVLSTDPVLTVSSHWGKLASDILTGEWDRALEELKLLRDLIDTSRPDQGGHEAILERRTWLLHWSLFVWFNHPEGREGLVEMFLSPAYLNTIQTTCWWLLRYLVAALITTRRSSRVYVIQSSSGAANAGMPSSTKLTPSAALQEVTKILQQESHRIDNDPILSFLRELYVNFDFDAAQQELRKAQTVAANDFFISEHADDFVESARFLVSEAYCRIHKRVDIADLSKRLNMSKEEGEKWIVNLVRDTRADAKIDFKEGMVHMNQSQLAVYQSVIEKTRGFTFRSAAMGQAMDRKAHPISANSGNDSRGAGSGGRGGARGGRGGRGGGGRSGGDRNATSTATQGQNNASEQAAVPQQEPIAA</sequence>
<dbReference type="InterPro" id="IPR019010">
    <property type="entry name" value="eIF3e_N"/>
</dbReference>
<evidence type="ECO:0000256" key="4">
    <source>
        <dbReference type="HAMAP-Rule" id="MF_03004"/>
    </source>
</evidence>
<dbReference type="Pfam" id="PF09440">
    <property type="entry name" value="eIF3_N"/>
    <property type="match status" value="1"/>
</dbReference>
<dbReference type="InParanoid" id="A0A316VKW2"/>
<keyword evidence="1 4" id="KW-0963">Cytoplasm</keyword>
<protein>
    <recommendedName>
        <fullName evidence="4 5">Eukaryotic translation initiation factor 3 subunit E</fullName>
        <shortName evidence="4">eIF3e</shortName>
    </recommendedName>
</protein>
<dbReference type="Proteomes" id="UP000245771">
    <property type="component" value="Unassembled WGS sequence"/>
</dbReference>
<dbReference type="AlphaFoldDB" id="A0A316VKW2"/>